<dbReference type="Proteomes" id="UP000036681">
    <property type="component" value="Unplaced"/>
</dbReference>
<evidence type="ECO:0000313" key="2">
    <source>
        <dbReference type="WBParaSite" id="ALUE_0000252001-mRNA-1"/>
    </source>
</evidence>
<accession>A0A0M3HLX5</accession>
<organism evidence="1 2">
    <name type="scientific">Ascaris lumbricoides</name>
    <name type="common">Giant roundworm</name>
    <dbReference type="NCBI Taxonomy" id="6252"/>
    <lineage>
        <taxon>Eukaryota</taxon>
        <taxon>Metazoa</taxon>
        <taxon>Ecdysozoa</taxon>
        <taxon>Nematoda</taxon>
        <taxon>Chromadorea</taxon>
        <taxon>Rhabditida</taxon>
        <taxon>Spirurina</taxon>
        <taxon>Ascaridomorpha</taxon>
        <taxon>Ascaridoidea</taxon>
        <taxon>Ascarididae</taxon>
        <taxon>Ascaris</taxon>
    </lineage>
</organism>
<sequence>MRKIFLKPQFWRKHLQCARVAVVFRINDTDEKGISDSCNRTMTGSKREYFQLWDFGKPENNFMIMSQVKRVPAN</sequence>
<proteinExistence type="predicted"/>
<dbReference type="AlphaFoldDB" id="A0A0M3HLX5"/>
<protein>
    <submittedName>
        <fullName evidence="2">Ricin B-type lectin domain-containing protein</fullName>
    </submittedName>
</protein>
<reference evidence="2" key="1">
    <citation type="submission" date="2017-02" db="UniProtKB">
        <authorList>
            <consortium name="WormBaseParasite"/>
        </authorList>
    </citation>
    <scope>IDENTIFICATION</scope>
</reference>
<name>A0A0M3HLX5_ASCLU</name>
<keyword evidence="1" id="KW-1185">Reference proteome</keyword>
<evidence type="ECO:0000313" key="1">
    <source>
        <dbReference type="Proteomes" id="UP000036681"/>
    </source>
</evidence>
<dbReference type="WBParaSite" id="ALUE_0000252001-mRNA-1">
    <property type="protein sequence ID" value="ALUE_0000252001-mRNA-1"/>
    <property type="gene ID" value="ALUE_0000252001"/>
</dbReference>